<comment type="subcellular location">
    <subcellularLocation>
        <location evidence="1">Mitochondrion inner membrane</location>
        <topology evidence="1">Multi-pass membrane protein</topology>
    </subcellularLocation>
</comment>
<evidence type="ECO:0000256" key="21">
    <source>
        <dbReference type="ARBA" id="ARBA00080567"/>
    </source>
</evidence>
<dbReference type="InterPro" id="IPR023395">
    <property type="entry name" value="MCP_dom_sf"/>
</dbReference>
<evidence type="ECO:0000256" key="15">
    <source>
        <dbReference type="ARBA" id="ARBA00051921"/>
    </source>
</evidence>
<dbReference type="SUPFAM" id="SSF103506">
    <property type="entry name" value="Mitochondrial carrier"/>
    <property type="match status" value="1"/>
</dbReference>
<keyword evidence="25" id="KW-1185">Reference proteome</keyword>
<dbReference type="HOGENOM" id="CLU_015166_16_1_1"/>
<organism evidence="24 25">
    <name type="scientific">Nematostella vectensis</name>
    <name type="common">Starlet sea anemone</name>
    <dbReference type="NCBI Taxonomy" id="45351"/>
    <lineage>
        <taxon>Eukaryota</taxon>
        <taxon>Metazoa</taxon>
        <taxon>Cnidaria</taxon>
        <taxon>Anthozoa</taxon>
        <taxon>Hexacorallia</taxon>
        <taxon>Actiniaria</taxon>
        <taxon>Edwardsiidae</taxon>
        <taxon>Nematostella</taxon>
    </lineage>
</organism>
<evidence type="ECO:0000256" key="3">
    <source>
        <dbReference type="ARBA" id="ARBA00022448"/>
    </source>
</evidence>
<evidence type="ECO:0000256" key="14">
    <source>
        <dbReference type="ARBA" id="ARBA00051045"/>
    </source>
</evidence>
<dbReference type="AlphaFoldDB" id="A7SKV2"/>
<dbReference type="PhylomeDB" id="A7SKV2"/>
<feature type="repeat" description="Solcar" evidence="22">
    <location>
        <begin position="92"/>
        <end position="181"/>
    </location>
</feature>
<dbReference type="InterPro" id="IPR002067">
    <property type="entry name" value="MCP"/>
</dbReference>
<keyword evidence="7" id="KW-0029">Amino-acid transport</keyword>
<evidence type="ECO:0000313" key="24">
    <source>
        <dbReference type="EMBL" id="EDO35704.1"/>
    </source>
</evidence>
<dbReference type="GO" id="GO:0005739">
    <property type="term" value="C:mitochondrion"/>
    <property type="evidence" value="ECO:0000318"/>
    <property type="project" value="GO_Central"/>
</dbReference>
<evidence type="ECO:0000256" key="13">
    <source>
        <dbReference type="ARBA" id="ARBA00050768"/>
    </source>
</evidence>
<evidence type="ECO:0000256" key="1">
    <source>
        <dbReference type="ARBA" id="ARBA00004448"/>
    </source>
</evidence>
<evidence type="ECO:0000256" key="7">
    <source>
        <dbReference type="ARBA" id="ARBA00022970"/>
    </source>
</evidence>
<keyword evidence="4 22" id="KW-0812">Transmembrane</keyword>
<comment type="catalytic activity">
    <reaction evidence="14">
        <text>L-homoarginine(in) + L-arginine(out) = L-homoarginine(out) + L-arginine(in)</text>
        <dbReference type="Rhea" id="RHEA:72799"/>
        <dbReference type="ChEBI" id="CHEBI:32682"/>
        <dbReference type="ChEBI" id="CHEBI:143006"/>
    </reaction>
</comment>
<dbReference type="GO" id="GO:0005292">
    <property type="term" value="F:high-affinity lysine transmembrane transporter activity"/>
    <property type="evidence" value="ECO:0000318"/>
    <property type="project" value="GO_Central"/>
</dbReference>
<evidence type="ECO:0000256" key="18">
    <source>
        <dbReference type="ARBA" id="ARBA00076491"/>
    </source>
</evidence>
<dbReference type="PROSITE" id="PS50920">
    <property type="entry name" value="SOLCAR"/>
    <property type="match status" value="3"/>
</dbReference>
<feature type="repeat" description="Solcar" evidence="22">
    <location>
        <begin position="3"/>
        <end position="88"/>
    </location>
</feature>
<dbReference type="GO" id="GO:0005289">
    <property type="term" value="F:high-affinity L-arginine transmembrane transporter activity"/>
    <property type="evidence" value="ECO:0000318"/>
    <property type="project" value="GO_Central"/>
</dbReference>
<dbReference type="STRING" id="45351.A7SKV2"/>
<evidence type="ECO:0000256" key="6">
    <source>
        <dbReference type="ARBA" id="ARBA00022792"/>
    </source>
</evidence>
<dbReference type="EMBL" id="DS469691">
    <property type="protein sequence ID" value="EDO35704.1"/>
    <property type="molecule type" value="Genomic_DNA"/>
</dbReference>
<dbReference type="OMA" id="VYRESGW"/>
<evidence type="ECO:0000256" key="16">
    <source>
        <dbReference type="ARBA" id="ARBA00052673"/>
    </source>
</evidence>
<evidence type="ECO:0000256" key="22">
    <source>
        <dbReference type="PROSITE-ProRule" id="PRU00282"/>
    </source>
</evidence>
<dbReference type="Proteomes" id="UP000001593">
    <property type="component" value="Unassembled WGS sequence"/>
</dbReference>
<evidence type="ECO:0000256" key="8">
    <source>
        <dbReference type="ARBA" id="ARBA00022989"/>
    </source>
</evidence>
<dbReference type="InterPro" id="IPR050567">
    <property type="entry name" value="Mitochondrial_Carrier"/>
</dbReference>
<evidence type="ECO:0000256" key="2">
    <source>
        <dbReference type="ARBA" id="ARBA00006375"/>
    </source>
</evidence>
<dbReference type="Gene3D" id="1.50.40.10">
    <property type="entry name" value="Mitochondrial carrier domain"/>
    <property type="match status" value="1"/>
</dbReference>
<evidence type="ECO:0000256" key="23">
    <source>
        <dbReference type="RuleBase" id="RU000488"/>
    </source>
</evidence>
<dbReference type="eggNOG" id="KOG0762">
    <property type="taxonomic scope" value="Eukaryota"/>
</dbReference>
<dbReference type="Pfam" id="PF00153">
    <property type="entry name" value="Mito_carr"/>
    <property type="match status" value="3"/>
</dbReference>
<dbReference type="GO" id="GO:1990575">
    <property type="term" value="P:mitochondrial L-ornithine transmembrane transport"/>
    <property type="evidence" value="ECO:0000318"/>
    <property type="project" value="GO_Central"/>
</dbReference>
<sequence>MAFDFFAGCLGVFLTGFAGVVVGHPFDTVKVRLQTQTNNVYNGVFDCFKQIIKRESVLGLYKGMASPLAGLGLINAIIFGVQGETLRRLNGSGTMAQAISGAIAGGVQSIVCCPMELAKTRVQVQGQGQKLMAYTGSLDCLKKVFHSEGLRGCFRGMAITTTRDIPAFALYFGSFQYVCELLTPKGEHVDNLSPIRLFFSGGIAGTLSWILTYPVDMVKSCYQADGRTNSGKPQYKYNGYADCVKKIYISGGVSAFGQGLLATILRGFPTNAATLTVVTLTLRLARNPESHYESM</sequence>
<feature type="repeat" description="Solcar" evidence="22">
    <location>
        <begin position="192"/>
        <end position="284"/>
    </location>
</feature>
<reference evidence="24 25" key="1">
    <citation type="journal article" date="2007" name="Science">
        <title>Sea anemone genome reveals ancestral eumetazoan gene repertoire and genomic organization.</title>
        <authorList>
            <person name="Putnam N.H."/>
            <person name="Srivastava M."/>
            <person name="Hellsten U."/>
            <person name="Dirks B."/>
            <person name="Chapman J."/>
            <person name="Salamov A."/>
            <person name="Terry A."/>
            <person name="Shapiro H."/>
            <person name="Lindquist E."/>
            <person name="Kapitonov V.V."/>
            <person name="Jurka J."/>
            <person name="Genikhovich G."/>
            <person name="Grigoriev I.V."/>
            <person name="Lucas S.M."/>
            <person name="Steele R.E."/>
            <person name="Finnerty J.R."/>
            <person name="Technau U."/>
            <person name="Martindale M.Q."/>
            <person name="Rokhsar D.S."/>
        </authorList>
    </citation>
    <scope>NUCLEOTIDE SEQUENCE [LARGE SCALE GENOMIC DNA]</scope>
    <source>
        <strain evidence="25">CH2 X CH6</strain>
    </source>
</reference>
<evidence type="ECO:0000256" key="4">
    <source>
        <dbReference type="ARBA" id="ARBA00022692"/>
    </source>
</evidence>
<accession>A7SKV2</accession>
<comment type="catalytic activity">
    <reaction evidence="16">
        <text>N(omega)-methyl-L-arginine(in) + L-arginine(out) = N(omega)-methyl-L-arginine(out) + L-arginine(in)</text>
        <dbReference type="Rhea" id="RHEA:72803"/>
        <dbReference type="ChEBI" id="CHEBI:32682"/>
        <dbReference type="ChEBI" id="CHEBI:114953"/>
    </reaction>
</comment>
<comment type="catalytic activity">
    <reaction evidence="12">
        <text>L-histidine(out) = L-histidine(in)</text>
        <dbReference type="Rhea" id="RHEA:72807"/>
        <dbReference type="ChEBI" id="CHEBI:57595"/>
    </reaction>
</comment>
<keyword evidence="5" id="KW-0677">Repeat</keyword>
<evidence type="ECO:0000256" key="12">
    <source>
        <dbReference type="ARBA" id="ARBA00050592"/>
    </source>
</evidence>
<gene>
    <name evidence="24" type="ORF">NEMVEDRAFT_v1g171689</name>
</gene>
<dbReference type="InParanoid" id="A7SKV2"/>
<evidence type="ECO:0000256" key="11">
    <source>
        <dbReference type="ARBA" id="ARBA00049090"/>
    </source>
</evidence>
<keyword evidence="9" id="KW-0496">Mitochondrion</keyword>
<name>A7SKV2_NEMVE</name>
<evidence type="ECO:0000256" key="9">
    <source>
        <dbReference type="ARBA" id="ARBA00023128"/>
    </source>
</evidence>
<dbReference type="FunFam" id="1.50.40.10:FF:000037">
    <property type="entry name" value="Solute carrier family 25 member 29"/>
    <property type="match status" value="1"/>
</dbReference>
<evidence type="ECO:0000256" key="20">
    <source>
        <dbReference type="ARBA" id="ARBA00079387"/>
    </source>
</evidence>
<protein>
    <recommendedName>
        <fullName evidence="17">Mitochondrial basic amino acids transporter</fullName>
    </recommendedName>
    <alternativeName>
        <fullName evidence="21">Carnitine/acylcarnitine translocase-like</fullName>
    </alternativeName>
    <alternativeName>
        <fullName evidence="20">Mitochondrial carnitine/acylcarnitine carrier protein CACL</fullName>
    </alternativeName>
    <alternativeName>
        <fullName evidence="19">Mitochondrial ornithine transporter 3</fullName>
    </alternativeName>
    <alternativeName>
        <fullName evidence="18">Solute carrier family 25 member 29</fullName>
    </alternativeName>
</protein>
<evidence type="ECO:0000313" key="25">
    <source>
        <dbReference type="Proteomes" id="UP000001593"/>
    </source>
</evidence>
<keyword evidence="3 23" id="KW-0813">Transport</keyword>
<dbReference type="PANTHER" id="PTHR45624:SF61">
    <property type="entry name" value="MITOCHONDRIAL BASIC AMINO ACIDS TRANSPORTER"/>
    <property type="match status" value="1"/>
</dbReference>
<keyword evidence="10 22" id="KW-0472">Membrane</keyword>
<keyword evidence="6" id="KW-0999">Mitochondrion inner membrane</keyword>
<evidence type="ECO:0000256" key="19">
    <source>
        <dbReference type="ARBA" id="ARBA00078745"/>
    </source>
</evidence>
<evidence type="ECO:0000256" key="5">
    <source>
        <dbReference type="ARBA" id="ARBA00022737"/>
    </source>
</evidence>
<evidence type="ECO:0000256" key="17">
    <source>
        <dbReference type="ARBA" id="ARBA00071763"/>
    </source>
</evidence>
<dbReference type="PRINTS" id="PR00926">
    <property type="entry name" value="MITOCARRIER"/>
</dbReference>
<proteinExistence type="inferred from homology"/>
<comment type="similarity">
    <text evidence="2 23">Belongs to the mitochondrial carrier (TC 2.A.29) family.</text>
</comment>
<dbReference type="InterPro" id="IPR018108">
    <property type="entry name" value="MCP_transmembrane"/>
</dbReference>
<dbReference type="GO" id="GO:0005743">
    <property type="term" value="C:mitochondrial inner membrane"/>
    <property type="evidence" value="ECO:0007669"/>
    <property type="project" value="UniProtKB-SubCell"/>
</dbReference>
<comment type="catalytic activity">
    <reaction evidence="15">
        <text>L-ornithine(in) + L-arginine(out) = L-ornithine(out) + L-arginine(in)</text>
        <dbReference type="Rhea" id="RHEA:34991"/>
        <dbReference type="ChEBI" id="CHEBI:32682"/>
        <dbReference type="ChEBI" id="CHEBI:46911"/>
    </reaction>
</comment>
<evidence type="ECO:0000256" key="10">
    <source>
        <dbReference type="ARBA" id="ARBA00023136"/>
    </source>
</evidence>
<keyword evidence="8" id="KW-1133">Transmembrane helix</keyword>
<comment type="catalytic activity">
    <reaction evidence="11">
        <text>L-lysine(out) + L-arginine(in) = L-lysine(in) + L-arginine(out)</text>
        <dbReference type="Rhea" id="RHEA:70827"/>
        <dbReference type="ChEBI" id="CHEBI:32551"/>
        <dbReference type="ChEBI" id="CHEBI:32682"/>
    </reaction>
</comment>
<dbReference type="PANTHER" id="PTHR45624">
    <property type="entry name" value="MITOCHONDRIAL BASIC AMINO ACIDS TRANSPORTER-RELATED"/>
    <property type="match status" value="1"/>
</dbReference>
<comment type="catalytic activity">
    <reaction evidence="13">
        <text>L-histidine(out) + L-arginine(in) = L-histidine(in) + L-arginine(out)</text>
        <dbReference type="Rhea" id="RHEA:71063"/>
        <dbReference type="ChEBI" id="CHEBI:32682"/>
        <dbReference type="ChEBI" id="CHEBI:57595"/>
    </reaction>
</comment>